<organism evidence="2 3">
    <name type="scientific">Ralstonia solanacearum (strain Po82)</name>
    <dbReference type="NCBI Taxonomy" id="1031711"/>
    <lineage>
        <taxon>Bacteria</taxon>
        <taxon>Pseudomonadati</taxon>
        <taxon>Pseudomonadota</taxon>
        <taxon>Betaproteobacteria</taxon>
        <taxon>Burkholderiales</taxon>
        <taxon>Burkholderiaceae</taxon>
        <taxon>Ralstonia</taxon>
        <taxon>Ralstonia solanacearum species complex</taxon>
    </lineage>
</organism>
<dbReference type="Proteomes" id="UP000007953">
    <property type="component" value="Chromosome"/>
</dbReference>
<evidence type="ECO:0000313" key="2">
    <source>
        <dbReference type="EMBL" id="AEG69475.1"/>
    </source>
</evidence>
<name>F6G342_RALS8</name>
<dbReference type="PATRIC" id="fig|1031711.3.peg.2123"/>
<feature type="compositionally biased region" description="Polar residues" evidence="1">
    <location>
        <begin position="25"/>
        <end position="35"/>
    </location>
</feature>
<evidence type="ECO:0000313" key="3">
    <source>
        <dbReference type="Proteomes" id="UP000007953"/>
    </source>
</evidence>
<proteinExistence type="predicted"/>
<feature type="region of interest" description="Disordered" evidence="1">
    <location>
        <begin position="1"/>
        <end position="49"/>
    </location>
</feature>
<dbReference type="KEGG" id="rsn:RSPO_c02178"/>
<evidence type="ECO:0000256" key="1">
    <source>
        <dbReference type="SAM" id="MobiDB-lite"/>
    </source>
</evidence>
<dbReference type="AlphaFoldDB" id="F6G342"/>
<gene>
    <name evidence="2" type="ordered locus">RSPO_c02178</name>
</gene>
<dbReference type="HOGENOM" id="CLU_2651880_0_0_4"/>
<dbReference type="EMBL" id="CP002819">
    <property type="protein sequence ID" value="AEG69475.1"/>
    <property type="molecule type" value="Genomic_DNA"/>
</dbReference>
<protein>
    <submittedName>
        <fullName evidence="2">Uncharacterized protein</fullName>
    </submittedName>
</protein>
<reference evidence="2 3" key="1">
    <citation type="journal article" date="2011" name="J. Bacteriol.">
        <title>Complete genome sequence of the plant pathogen Ralstonia solanacearum strain Po82.</title>
        <authorList>
            <person name="Xu J."/>
            <person name="Zheng H.J."/>
            <person name="Liu L."/>
            <person name="Pan Z.C."/>
            <person name="Prior P."/>
            <person name="Tang B."/>
            <person name="Xu J.S."/>
            <person name="Zhang H."/>
            <person name="Tian Q."/>
            <person name="Zhang L.Q."/>
            <person name="Feng J."/>
        </authorList>
    </citation>
    <scope>NUCLEOTIDE SEQUENCE [LARGE SCALE GENOMIC DNA]</scope>
    <source>
        <strain evidence="2 3">Po82</strain>
    </source>
</reference>
<sequence>MGPRESVTMPVGRASSHGGAVNLVRSGTKQPQPFSASAEGQARPPSLSLPASPSPFCLSCLPVAPASEQRALGSVV</sequence>
<accession>F6G342</accession>